<dbReference type="PANTHER" id="PTHR35894">
    <property type="entry name" value="GENERAL SECRETION PATHWAY PROTEIN A-RELATED"/>
    <property type="match status" value="1"/>
</dbReference>
<dbReference type="Pfam" id="PF13401">
    <property type="entry name" value="AAA_22"/>
    <property type="match status" value="1"/>
</dbReference>
<dbReference type="EMBL" id="CP036274">
    <property type="protein sequence ID" value="QDU26391.1"/>
    <property type="molecule type" value="Genomic_DNA"/>
</dbReference>
<dbReference type="InterPro" id="IPR052026">
    <property type="entry name" value="ExeA_AAA_ATPase_DNA-bind"/>
</dbReference>
<dbReference type="SMART" id="SM00382">
    <property type="entry name" value="AAA"/>
    <property type="match status" value="1"/>
</dbReference>
<dbReference type="PANTHER" id="PTHR35894:SF1">
    <property type="entry name" value="PHOSPHORIBULOKINASE _ URIDINE KINASE FAMILY"/>
    <property type="match status" value="1"/>
</dbReference>
<evidence type="ECO:0000313" key="2">
    <source>
        <dbReference type="EMBL" id="QDU26391.1"/>
    </source>
</evidence>
<dbReference type="GO" id="GO:0016887">
    <property type="term" value="F:ATP hydrolysis activity"/>
    <property type="evidence" value="ECO:0007669"/>
    <property type="project" value="InterPro"/>
</dbReference>
<gene>
    <name evidence="2" type="ORF">ETAA8_14690</name>
</gene>
<sequence length="269" mass="29148">MYHAHWGLRSSPFGGSAGDTLAKTIPNPAFEEALARLQYLVAGQGRLGLLMGAAGTGKTTLLRRFVDRARRDGIPAALVGGCGCDERTYTQQLTRAWQVPATQPDDLATAWELISNQLAEWRYERQPAILVLDDADRAPAGVRQLIERVLHLALTQQALLTVFLACSTETAASVGHRLLEQVELRIDLSPWSEDETAEHVARMIYESGGEHPIFTDDAIATLHELSGGIPRKVDQIAELALLAGAGQELSEIDAATLLEAYQELGTGSL</sequence>
<accession>A0A517Y869</accession>
<dbReference type="OrthoDB" id="212294at2"/>
<reference evidence="2 3" key="1">
    <citation type="submission" date="2019-02" db="EMBL/GenBank/DDBJ databases">
        <title>Deep-cultivation of Planctomycetes and their phenomic and genomic characterization uncovers novel biology.</title>
        <authorList>
            <person name="Wiegand S."/>
            <person name="Jogler M."/>
            <person name="Boedeker C."/>
            <person name="Pinto D."/>
            <person name="Vollmers J."/>
            <person name="Rivas-Marin E."/>
            <person name="Kohn T."/>
            <person name="Peeters S.H."/>
            <person name="Heuer A."/>
            <person name="Rast P."/>
            <person name="Oberbeckmann S."/>
            <person name="Bunk B."/>
            <person name="Jeske O."/>
            <person name="Meyerdierks A."/>
            <person name="Storesund J.E."/>
            <person name="Kallscheuer N."/>
            <person name="Luecker S."/>
            <person name="Lage O.M."/>
            <person name="Pohl T."/>
            <person name="Merkel B.J."/>
            <person name="Hornburger P."/>
            <person name="Mueller R.-W."/>
            <person name="Bruemmer F."/>
            <person name="Labrenz M."/>
            <person name="Spormann A.M."/>
            <person name="Op den Camp H."/>
            <person name="Overmann J."/>
            <person name="Amann R."/>
            <person name="Jetten M.S.M."/>
            <person name="Mascher T."/>
            <person name="Medema M.H."/>
            <person name="Devos D.P."/>
            <person name="Kaster A.-K."/>
            <person name="Ovreas L."/>
            <person name="Rohde M."/>
            <person name="Galperin M.Y."/>
            <person name="Jogler C."/>
        </authorList>
    </citation>
    <scope>NUCLEOTIDE SEQUENCE [LARGE SCALE GENOMIC DNA]</scope>
    <source>
        <strain evidence="2 3">ETA_A8</strain>
    </source>
</reference>
<proteinExistence type="predicted"/>
<name>A0A517Y869_9BACT</name>
<dbReference type="SUPFAM" id="SSF52540">
    <property type="entry name" value="P-loop containing nucleoside triphosphate hydrolases"/>
    <property type="match status" value="1"/>
</dbReference>
<dbReference type="Proteomes" id="UP000315017">
    <property type="component" value="Chromosome"/>
</dbReference>
<organism evidence="2 3">
    <name type="scientific">Anatilimnocola aggregata</name>
    <dbReference type="NCBI Taxonomy" id="2528021"/>
    <lineage>
        <taxon>Bacteria</taxon>
        <taxon>Pseudomonadati</taxon>
        <taxon>Planctomycetota</taxon>
        <taxon>Planctomycetia</taxon>
        <taxon>Pirellulales</taxon>
        <taxon>Pirellulaceae</taxon>
        <taxon>Anatilimnocola</taxon>
    </lineage>
</organism>
<protein>
    <submittedName>
        <fullName evidence="2">NACHT domain protein</fullName>
    </submittedName>
</protein>
<dbReference type="KEGG" id="aagg:ETAA8_14690"/>
<evidence type="ECO:0000313" key="3">
    <source>
        <dbReference type="Proteomes" id="UP000315017"/>
    </source>
</evidence>
<dbReference type="AlphaFoldDB" id="A0A517Y869"/>
<dbReference type="InterPro" id="IPR027417">
    <property type="entry name" value="P-loop_NTPase"/>
</dbReference>
<keyword evidence="3" id="KW-1185">Reference proteome</keyword>
<dbReference type="InterPro" id="IPR049945">
    <property type="entry name" value="AAA_22"/>
</dbReference>
<dbReference type="Gene3D" id="3.40.50.300">
    <property type="entry name" value="P-loop containing nucleotide triphosphate hydrolases"/>
    <property type="match status" value="1"/>
</dbReference>
<dbReference type="InterPro" id="IPR003593">
    <property type="entry name" value="AAA+_ATPase"/>
</dbReference>
<feature type="domain" description="AAA+ ATPase" evidence="1">
    <location>
        <begin position="44"/>
        <end position="188"/>
    </location>
</feature>
<evidence type="ECO:0000259" key="1">
    <source>
        <dbReference type="SMART" id="SM00382"/>
    </source>
</evidence>
<dbReference type="RefSeq" id="WP_145086878.1">
    <property type="nucleotide sequence ID" value="NZ_CP036274.1"/>
</dbReference>